<dbReference type="Proteomes" id="UP000291124">
    <property type="component" value="Chromosome"/>
</dbReference>
<organism evidence="2 3">
    <name type="scientific">Flavobacterium nackdongense</name>
    <dbReference type="NCBI Taxonomy" id="2547394"/>
    <lineage>
        <taxon>Bacteria</taxon>
        <taxon>Pseudomonadati</taxon>
        <taxon>Bacteroidota</taxon>
        <taxon>Flavobacteriia</taxon>
        <taxon>Flavobacteriales</taxon>
        <taxon>Flavobacteriaceae</taxon>
        <taxon>Flavobacterium</taxon>
    </lineage>
</organism>
<feature type="signal peptide" evidence="1">
    <location>
        <begin position="1"/>
        <end position="19"/>
    </location>
</feature>
<keyword evidence="1" id="KW-0732">Signal</keyword>
<name>A0A4P6YEV9_9FLAO</name>
<dbReference type="KEGG" id="fnk:E1750_10735"/>
<evidence type="ECO:0000313" key="2">
    <source>
        <dbReference type="EMBL" id="QBN19257.1"/>
    </source>
</evidence>
<accession>A0A4P6YEV9</accession>
<dbReference type="RefSeq" id="WP_133276776.1">
    <property type="nucleotide sequence ID" value="NZ_CP037933.1"/>
</dbReference>
<sequence>MKKLALILGVLFLSVGAFAQEGKNVKKNDLTGPAYKNYQVWMDKSEPVKIYSQNSIASLEGPAYKNQQPSKETPKENLVEVKIGGSERQKLTGPAYKNYGPWTQGYK</sequence>
<keyword evidence="3" id="KW-1185">Reference proteome</keyword>
<evidence type="ECO:0000313" key="3">
    <source>
        <dbReference type="Proteomes" id="UP000291124"/>
    </source>
</evidence>
<dbReference type="OrthoDB" id="797657at2"/>
<reference evidence="3" key="1">
    <citation type="submission" date="2019-03" db="EMBL/GenBank/DDBJ databases">
        <title>Flavobacterium sp.</title>
        <authorList>
            <person name="Kim H."/>
        </authorList>
    </citation>
    <scope>NUCLEOTIDE SEQUENCE [LARGE SCALE GENOMIC DNA]</scope>
    <source>
        <strain evidence="3">GS13</strain>
    </source>
</reference>
<feature type="chain" id="PRO_5020652810" evidence="1">
    <location>
        <begin position="20"/>
        <end position="107"/>
    </location>
</feature>
<gene>
    <name evidence="2" type="ORF">E1750_10735</name>
</gene>
<dbReference type="EMBL" id="CP037933">
    <property type="protein sequence ID" value="QBN19257.1"/>
    <property type="molecule type" value="Genomic_DNA"/>
</dbReference>
<dbReference type="AlphaFoldDB" id="A0A4P6YEV9"/>
<protein>
    <submittedName>
        <fullName evidence="2">Uncharacterized protein</fullName>
    </submittedName>
</protein>
<proteinExistence type="predicted"/>
<evidence type="ECO:0000256" key="1">
    <source>
        <dbReference type="SAM" id="SignalP"/>
    </source>
</evidence>